<evidence type="ECO:0000256" key="1">
    <source>
        <dbReference type="PROSITE-ProRule" id="PRU00221"/>
    </source>
</evidence>
<evidence type="ECO:0000313" key="2">
    <source>
        <dbReference type="EMBL" id="QTR03987.1"/>
    </source>
</evidence>
<dbReference type="SMART" id="SM00320">
    <property type="entry name" value="WD40"/>
    <property type="match status" value="2"/>
</dbReference>
<sequence>MTEDFGDAAHSVDLTHDGTLMAVGHSDDGITLWDVRERRHLPAALSGHGAEVDEVLFSPDGSMLATSSTELDGVRIWSVPDGEPIATL</sequence>
<dbReference type="Pfam" id="PF00400">
    <property type="entry name" value="WD40"/>
    <property type="match status" value="2"/>
</dbReference>
<dbReference type="AlphaFoldDB" id="A0A8T8I007"/>
<dbReference type="PANTHER" id="PTHR19879:SF9">
    <property type="entry name" value="TRANSCRIPTION INITIATION FACTOR TFIID SUBUNIT 5"/>
    <property type="match status" value="1"/>
</dbReference>
<dbReference type="InterPro" id="IPR001680">
    <property type="entry name" value="WD40_rpt"/>
</dbReference>
<dbReference type="PROSITE" id="PS50082">
    <property type="entry name" value="WD_REPEATS_2"/>
    <property type="match status" value="1"/>
</dbReference>
<name>A0A8T8I007_9PSEU</name>
<proteinExistence type="predicted"/>
<dbReference type="Proteomes" id="UP000671828">
    <property type="component" value="Chromosome"/>
</dbReference>
<organism evidence="2 3">
    <name type="scientific">Saccharothrix algeriensis</name>
    <dbReference type="NCBI Taxonomy" id="173560"/>
    <lineage>
        <taxon>Bacteria</taxon>
        <taxon>Bacillati</taxon>
        <taxon>Actinomycetota</taxon>
        <taxon>Actinomycetes</taxon>
        <taxon>Pseudonocardiales</taxon>
        <taxon>Pseudonocardiaceae</taxon>
        <taxon>Saccharothrix</taxon>
    </lineage>
</organism>
<gene>
    <name evidence="2" type="ORF">J7S33_02920</name>
</gene>
<reference evidence="2" key="1">
    <citation type="submission" date="2021-04" db="EMBL/GenBank/DDBJ databases">
        <title>Saccharothrix algeriensis WGS.</title>
        <authorList>
            <person name="Stuskova K."/>
            <person name="Hakalova E."/>
            <person name="Tebbal A.B."/>
            <person name="Eichmeier A."/>
        </authorList>
    </citation>
    <scope>NUCLEOTIDE SEQUENCE</scope>
    <source>
        <strain evidence="2">NRRL B-24137</strain>
    </source>
</reference>
<dbReference type="PANTHER" id="PTHR19879">
    <property type="entry name" value="TRANSCRIPTION INITIATION FACTOR TFIID"/>
    <property type="match status" value="1"/>
</dbReference>
<dbReference type="Gene3D" id="2.130.10.10">
    <property type="entry name" value="YVTN repeat-like/Quinoprotein amine dehydrogenase"/>
    <property type="match status" value="1"/>
</dbReference>
<feature type="repeat" description="WD" evidence="1">
    <location>
        <begin position="45"/>
        <end position="87"/>
    </location>
</feature>
<dbReference type="SUPFAM" id="SSF82171">
    <property type="entry name" value="DPP6 N-terminal domain-like"/>
    <property type="match status" value="1"/>
</dbReference>
<protein>
    <submittedName>
        <fullName evidence="2">Uncharacterized protein</fullName>
    </submittedName>
</protein>
<dbReference type="InterPro" id="IPR015943">
    <property type="entry name" value="WD40/YVTN_repeat-like_dom_sf"/>
</dbReference>
<feature type="non-terminal residue" evidence="2">
    <location>
        <position position="88"/>
    </location>
</feature>
<evidence type="ECO:0000313" key="3">
    <source>
        <dbReference type="Proteomes" id="UP000671828"/>
    </source>
</evidence>
<keyword evidence="1" id="KW-0853">WD repeat</keyword>
<accession>A0A8T8I007</accession>
<dbReference type="EMBL" id="CP072788">
    <property type="protein sequence ID" value="QTR03987.1"/>
    <property type="molecule type" value="Genomic_DNA"/>
</dbReference>